<reference evidence="2 3" key="1">
    <citation type="submission" date="2017-04" db="EMBL/GenBank/DDBJ databases">
        <title>Novel microbial lineages endemic to geothermal iron-oxide mats fill important gaps in the evolutionary history of Archaea.</title>
        <authorList>
            <person name="Jay Z.J."/>
            <person name="Beam J.P."/>
            <person name="Dlakic M."/>
            <person name="Rusch D.B."/>
            <person name="Kozubal M.A."/>
            <person name="Inskeep W.P."/>
        </authorList>
    </citation>
    <scope>NUCLEOTIDE SEQUENCE [LARGE SCALE GENOMIC DNA]</scope>
    <source>
        <strain evidence="2">OSP_D</strain>
    </source>
</reference>
<gene>
    <name evidence="2" type="ORF">B9Q03_13540</name>
</gene>
<evidence type="ECO:0000313" key="2">
    <source>
        <dbReference type="EMBL" id="PSN83279.1"/>
    </source>
</evidence>
<evidence type="ECO:0000313" key="3">
    <source>
        <dbReference type="Proteomes" id="UP000240322"/>
    </source>
</evidence>
<name>A0A2R6AAA6_9ARCH</name>
<dbReference type="PANTHER" id="PTHR34314:SF6">
    <property type="entry name" value="DUF3782 DOMAIN-CONTAINING PROTEIN"/>
    <property type="match status" value="1"/>
</dbReference>
<protein>
    <recommendedName>
        <fullName evidence="1">DUF8196 domain-containing protein</fullName>
    </recommendedName>
</protein>
<dbReference type="EMBL" id="NEXE01000317">
    <property type="protein sequence ID" value="PSN83279.1"/>
    <property type="molecule type" value="Genomic_DNA"/>
</dbReference>
<dbReference type="Proteomes" id="UP000240322">
    <property type="component" value="Unassembled WGS sequence"/>
</dbReference>
<dbReference type="PANTHER" id="PTHR34314">
    <property type="entry name" value="CRENARCHAEAL PROTEIN, PUTATIVE-RELATED"/>
    <property type="match status" value="1"/>
</dbReference>
<feature type="domain" description="DUF8196" evidence="1">
    <location>
        <begin position="107"/>
        <end position="216"/>
    </location>
</feature>
<evidence type="ECO:0000259" key="1">
    <source>
        <dbReference type="Pfam" id="PF26618"/>
    </source>
</evidence>
<sequence length="229" mass="26613">DNLAAEVKALREGQEKLWQSVEKLWQNVEKLWQEVKTLREGQEKLWQEVKTLREGQEKLWQNVEKLWQEVKTLREGQEDIVREQRRMSRAISDIGTTLERLTLSLEDEASEVVGFNLRGKLGVDFKFTRIFADSKEVDLYASQGDVWVIVEAATRLGVKLVNEVNRKADIIRHRKPELVKPRFIKAVYTLVPLNDAVEEAKKQGVWVLTWKEELTPLVIHTTNTSNLPT</sequence>
<dbReference type="AlphaFoldDB" id="A0A2R6AAA6"/>
<proteinExistence type="predicted"/>
<organism evidence="2 3">
    <name type="scientific">Candidatus Marsarchaeota G2 archaeon OSP_D</name>
    <dbReference type="NCBI Taxonomy" id="1978157"/>
    <lineage>
        <taxon>Archaea</taxon>
        <taxon>Candidatus Marsarchaeota</taxon>
        <taxon>Candidatus Marsarchaeota group 2</taxon>
    </lineage>
</organism>
<accession>A0A2R6AAA6</accession>
<dbReference type="InterPro" id="IPR058509">
    <property type="entry name" value="DUF8196"/>
</dbReference>
<dbReference type="Pfam" id="PF26618">
    <property type="entry name" value="DUF8196"/>
    <property type="match status" value="1"/>
</dbReference>
<dbReference type="Gene3D" id="6.10.250.3110">
    <property type="match status" value="1"/>
</dbReference>
<comment type="caution">
    <text evidence="2">The sequence shown here is derived from an EMBL/GenBank/DDBJ whole genome shotgun (WGS) entry which is preliminary data.</text>
</comment>
<feature type="non-terminal residue" evidence="2">
    <location>
        <position position="1"/>
    </location>
</feature>